<dbReference type="InterPro" id="IPR040187">
    <property type="entry name" value="OCAD1/2"/>
</dbReference>
<evidence type="ECO:0000259" key="2">
    <source>
        <dbReference type="Pfam" id="PF07051"/>
    </source>
</evidence>
<dbReference type="Proteomes" id="UP001159042">
    <property type="component" value="Unassembled WGS sequence"/>
</dbReference>
<keyword evidence="4" id="KW-1185">Reference proteome</keyword>
<dbReference type="Pfam" id="PF07051">
    <property type="entry name" value="OCIA"/>
    <property type="match status" value="1"/>
</dbReference>
<reference evidence="3 4" key="1">
    <citation type="journal article" date="2023" name="Insect Mol. Biol.">
        <title>Genome sequencing provides insights into the evolution of gene families encoding plant cell wall-degrading enzymes in longhorned beetles.</title>
        <authorList>
            <person name="Shin N.R."/>
            <person name="Okamura Y."/>
            <person name="Kirsch R."/>
            <person name="Pauchet Y."/>
        </authorList>
    </citation>
    <scope>NUCLEOTIDE SEQUENCE [LARGE SCALE GENOMIC DNA]</scope>
    <source>
        <strain evidence="3">EAD_L_NR</strain>
    </source>
</reference>
<feature type="domain" description="OCIA" evidence="2">
    <location>
        <begin position="27"/>
        <end position="112"/>
    </location>
</feature>
<dbReference type="GO" id="GO:0005768">
    <property type="term" value="C:endosome"/>
    <property type="evidence" value="ECO:0007669"/>
    <property type="project" value="TreeGrafter"/>
</dbReference>
<evidence type="ECO:0000256" key="1">
    <source>
        <dbReference type="SAM" id="MobiDB-lite"/>
    </source>
</evidence>
<dbReference type="PANTHER" id="PTHR13336:SF3">
    <property type="entry name" value="OCIA DOMAIN-CONTAINING PROTEIN 1"/>
    <property type="match status" value="1"/>
</dbReference>
<organism evidence="3 4">
    <name type="scientific">Exocentrus adspersus</name>
    <dbReference type="NCBI Taxonomy" id="1586481"/>
    <lineage>
        <taxon>Eukaryota</taxon>
        <taxon>Metazoa</taxon>
        <taxon>Ecdysozoa</taxon>
        <taxon>Arthropoda</taxon>
        <taxon>Hexapoda</taxon>
        <taxon>Insecta</taxon>
        <taxon>Pterygota</taxon>
        <taxon>Neoptera</taxon>
        <taxon>Endopterygota</taxon>
        <taxon>Coleoptera</taxon>
        <taxon>Polyphaga</taxon>
        <taxon>Cucujiformia</taxon>
        <taxon>Chrysomeloidea</taxon>
        <taxon>Cerambycidae</taxon>
        <taxon>Lamiinae</taxon>
        <taxon>Acanthocinini</taxon>
        <taxon>Exocentrus</taxon>
    </lineage>
</organism>
<sequence length="253" mass="28163">MINPGDGGEAEPRRPFPGPHARQQKPQYKFSPDEMRVLKECNRESFYQRCLPLGVLLGGGVFYGVKTGFLKPNPRFGAAPKVVAAVVVGYFAGKFSYQSKCAEKLMQLPNSQIGEVLRQRRRGNLQESLDTGFGPGMSLAPFSGYSSADTYSDLNPNSSLDIDTSRPDAPGLDDYQRPSVDNPIYEEEMPPVQKHTTTYEELRKQNREEYQQRRIGNYREPVKAAPAPAKPSSGTEETYETPAAKTKYGDVWG</sequence>
<feature type="region of interest" description="Disordered" evidence="1">
    <location>
        <begin position="1"/>
        <end position="28"/>
    </location>
</feature>
<accession>A0AAV8W051</accession>
<evidence type="ECO:0000313" key="3">
    <source>
        <dbReference type="EMBL" id="KAJ8919943.1"/>
    </source>
</evidence>
<dbReference type="AlphaFoldDB" id="A0AAV8W051"/>
<feature type="compositionally biased region" description="Basic and acidic residues" evidence="1">
    <location>
        <begin position="197"/>
        <end position="212"/>
    </location>
</feature>
<gene>
    <name evidence="3" type="ORF">NQ315_006472</name>
</gene>
<proteinExistence type="predicted"/>
<comment type="caution">
    <text evidence="3">The sequence shown here is derived from an EMBL/GenBank/DDBJ whole genome shotgun (WGS) entry which is preliminary data.</text>
</comment>
<evidence type="ECO:0000313" key="4">
    <source>
        <dbReference type="Proteomes" id="UP001159042"/>
    </source>
</evidence>
<dbReference type="PANTHER" id="PTHR13336">
    <property type="entry name" value="OVARIAN CARCINOMA IMMUNOREACTIVE ANTIGEN"/>
    <property type="match status" value="1"/>
</dbReference>
<feature type="region of interest" description="Disordered" evidence="1">
    <location>
        <begin position="154"/>
        <end position="253"/>
    </location>
</feature>
<dbReference type="InterPro" id="IPR009764">
    <property type="entry name" value="OCIA_dom"/>
</dbReference>
<name>A0AAV8W051_9CUCU</name>
<dbReference type="EMBL" id="JANEYG010000016">
    <property type="protein sequence ID" value="KAJ8919943.1"/>
    <property type="molecule type" value="Genomic_DNA"/>
</dbReference>
<protein>
    <recommendedName>
        <fullName evidence="2">OCIA domain-containing protein</fullName>
    </recommendedName>
</protein>